<feature type="chain" id="PRO_5047408844" description="Subtilisin inhibitor domain-containing protein" evidence="7">
    <location>
        <begin position="34"/>
        <end position="159"/>
    </location>
</feature>
<reference evidence="9 10" key="1">
    <citation type="submission" date="2021-05" db="EMBL/GenBank/DDBJ databases">
        <title>Kineosporia and Streptomyces sp. nov. two new marine actinobacteria isolated from Coral.</title>
        <authorList>
            <person name="Buangrab K."/>
            <person name="Sutthacheep M."/>
            <person name="Yeemin T."/>
            <person name="Harunari E."/>
            <person name="Igarashi Y."/>
            <person name="Kanchanasin P."/>
            <person name="Tanasupawat S."/>
            <person name="Phongsopitanun W."/>
        </authorList>
    </citation>
    <scope>NUCLEOTIDE SEQUENCE [LARGE SCALE GENOMIC DNA]</scope>
    <source>
        <strain evidence="9 10">J2-2</strain>
    </source>
</reference>
<evidence type="ECO:0000256" key="1">
    <source>
        <dbReference type="ARBA" id="ARBA00004613"/>
    </source>
</evidence>
<feature type="signal peptide" evidence="7">
    <location>
        <begin position="1"/>
        <end position="33"/>
    </location>
</feature>
<feature type="domain" description="Subtilisin inhibitor" evidence="8">
    <location>
        <begin position="65"/>
        <end position="129"/>
    </location>
</feature>
<keyword evidence="7" id="KW-0732">Signal</keyword>
<name>A0ABS5TJG6_9ACTN</name>
<keyword evidence="10" id="KW-1185">Reference proteome</keyword>
<keyword evidence="6" id="KW-1015">Disulfide bond</keyword>
<accession>A0ABS5TJG6</accession>
<evidence type="ECO:0000256" key="2">
    <source>
        <dbReference type="ARBA" id="ARBA00010472"/>
    </source>
</evidence>
<proteinExistence type="inferred from homology"/>
<dbReference type="InterPro" id="IPR020054">
    <property type="entry name" value="Prot_inh_SSI_I16_CS"/>
</dbReference>
<evidence type="ECO:0000256" key="7">
    <source>
        <dbReference type="SAM" id="SignalP"/>
    </source>
</evidence>
<dbReference type="PROSITE" id="PS00999">
    <property type="entry name" value="SSI"/>
    <property type="match status" value="1"/>
</dbReference>
<organism evidence="9 10">
    <name type="scientific">Kineosporia corallincola</name>
    <dbReference type="NCBI Taxonomy" id="2835133"/>
    <lineage>
        <taxon>Bacteria</taxon>
        <taxon>Bacillati</taxon>
        <taxon>Actinomycetota</taxon>
        <taxon>Actinomycetes</taxon>
        <taxon>Kineosporiales</taxon>
        <taxon>Kineosporiaceae</taxon>
        <taxon>Kineosporia</taxon>
    </lineage>
</organism>
<evidence type="ECO:0000256" key="5">
    <source>
        <dbReference type="ARBA" id="ARBA00022900"/>
    </source>
</evidence>
<evidence type="ECO:0000313" key="10">
    <source>
        <dbReference type="Proteomes" id="UP001197247"/>
    </source>
</evidence>
<dbReference type="InterPro" id="IPR023549">
    <property type="entry name" value="Subtilisin_inhibitor"/>
</dbReference>
<protein>
    <recommendedName>
        <fullName evidence="8">Subtilisin inhibitor domain-containing protein</fullName>
    </recommendedName>
</protein>
<keyword evidence="3" id="KW-0964">Secreted</keyword>
<evidence type="ECO:0000256" key="6">
    <source>
        <dbReference type="ARBA" id="ARBA00023157"/>
    </source>
</evidence>
<evidence type="ECO:0000259" key="8">
    <source>
        <dbReference type="Pfam" id="PF00720"/>
    </source>
</evidence>
<comment type="similarity">
    <text evidence="2">Belongs to the protease inhibitor I16 (SSI) family.</text>
</comment>
<keyword evidence="5" id="KW-0722">Serine protease inhibitor</keyword>
<evidence type="ECO:0000256" key="4">
    <source>
        <dbReference type="ARBA" id="ARBA00022690"/>
    </source>
</evidence>
<keyword evidence="4" id="KW-0646">Protease inhibitor</keyword>
<comment type="caution">
    <text evidence="9">The sequence shown here is derived from an EMBL/GenBank/DDBJ whole genome shotgun (WGS) entry which is preliminary data.</text>
</comment>
<dbReference type="EMBL" id="JAHBAY010000008">
    <property type="protein sequence ID" value="MBT0771160.1"/>
    <property type="molecule type" value="Genomic_DNA"/>
</dbReference>
<evidence type="ECO:0000256" key="3">
    <source>
        <dbReference type="ARBA" id="ARBA00022525"/>
    </source>
</evidence>
<dbReference type="Gene3D" id="3.30.350.10">
    <property type="entry name" value="Subtilisin inhibitor-like"/>
    <property type="match status" value="1"/>
</dbReference>
<dbReference type="Pfam" id="PF00720">
    <property type="entry name" value="SSI"/>
    <property type="match status" value="1"/>
</dbReference>
<dbReference type="RefSeq" id="WP_214157459.1">
    <property type="nucleotide sequence ID" value="NZ_JAHBAY010000008.1"/>
</dbReference>
<evidence type="ECO:0000313" key="9">
    <source>
        <dbReference type="EMBL" id="MBT0771160.1"/>
    </source>
</evidence>
<gene>
    <name evidence="9" type="ORF">KIH74_19625</name>
</gene>
<sequence>MNHQRSSLNARGPRGRLTVALPLTAVAAVAVLAAGCGAESSGAGSVTAQETTPATDLTIAVTDGDTTTWTLTCDPVGGDHPDADAACATLDKSGDQAVPAASTDQMCTQIFGGEQTATITGTWKGKAIDASFSRENGCEIARWDLLTPLLPKVTGSQAS</sequence>
<comment type="subcellular location">
    <subcellularLocation>
        <location evidence="1">Secreted</location>
    </subcellularLocation>
</comment>
<dbReference type="Proteomes" id="UP001197247">
    <property type="component" value="Unassembled WGS sequence"/>
</dbReference>
<dbReference type="SUPFAM" id="SSF55399">
    <property type="entry name" value="Subtilisin inhibitor"/>
    <property type="match status" value="1"/>
</dbReference>
<dbReference type="InterPro" id="IPR036819">
    <property type="entry name" value="Subtilisin_inhibitor-like_sf"/>
</dbReference>